<dbReference type="PANTHER" id="PTHR20857:SF15">
    <property type="entry name" value="THIAMINE-PHOSPHATE SYNTHASE"/>
    <property type="match status" value="1"/>
</dbReference>
<evidence type="ECO:0000256" key="8">
    <source>
        <dbReference type="ARBA" id="ARBA00047883"/>
    </source>
</evidence>
<accession>G5IKM5</accession>
<dbReference type="PANTHER" id="PTHR20857">
    <property type="entry name" value="THIAMINE-PHOSPHATE PYROPHOSPHORYLASE"/>
    <property type="match status" value="1"/>
</dbReference>
<comment type="caution">
    <text evidence="13">The sequence shown here is derived from an EMBL/GenBank/DDBJ whole genome shotgun (WGS) entry which is preliminary data.</text>
</comment>
<dbReference type="GO" id="GO:0000287">
    <property type="term" value="F:magnesium ion binding"/>
    <property type="evidence" value="ECO:0007669"/>
    <property type="project" value="UniProtKB-UniRule"/>
</dbReference>
<feature type="domain" description="Thiamine phosphate synthase/TenI" evidence="12">
    <location>
        <begin position="7"/>
        <end position="187"/>
    </location>
</feature>
<evidence type="ECO:0000256" key="1">
    <source>
        <dbReference type="ARBA" id="ARBA00005165"/>
    </source>
</evidence>
<dbReference type="InterPro" id="IPR013785">
    <property type="entry name" value="Aldolase_TIM"/>
</dbReference>
<comment type="catalytic activity">
    <reaction evidence="6 9 10">
        <text>4-methyl-5-(2-phosphooxyethyl)-thiazole + 4-amino-2-methyl-5-(diphosphooxymethyl)pyrimidine + H(+) = thiamine phosphate + diphosphate</text>
        <dbReference type="Rhea" id="RHEA:22328"/>
        <dbReference type="ChEBI" id="CHEBI:15378"/>
        <dbReference type="ChEBI" id="CHEBI:33019"/>
        <dbReference type="ChEBI" id="CHEBI:37575"/>
        <dbReference type="ChEBI" id="CHEBI:57841"/>
        <dbReference type="ChEBI" id="CHEBI:58296"/>
        <dbReference type="EC" id="2.5.1.3"/>
    </reaction>
</comment>
<dbReference type="Proteomes" id="UP000005384">
    <property type="component" value="Unassembled WGS sequence"/>
</dbReference>
<comment type="pathway">
    <text evidence="1 9 11">Cofactor biosynthesis; thiamine diphosphate biosynthesis; thiamine phosphate from 4-amino-2-methyl-5-diphosphomethylpyrimidine and 4-methyl-5-(2-phosphoethyl)-thiazole: step 1/1.</text>
</comment>
<dbReference type="InterPro" id="IPR034291">
    <property type="entry name" value="TMP_synthase"/>
</dbReference>
<dbReference type="HOGENOM" id="CLU_018272_3_2_9"/>
<evidence type="ECO:0000259" key="12">
    <source>
        <dbReference type="Pfam" id="PF02581"/>
    </source>
</evidence>
<feature type="binding site" evidence="9">
    <location>
        <position position="137"/>
    </location>
    <ligand>
        <name>4-amino-2-methyl-5-(diphosphooxymethyl)pyrimidine</name>
        <dbReference type="ChEBI" id="CHEBI:57841"/>
    </ligand>
</feature>
<dbReference type="Pfam" id="PF02581">
    <property type="entry name" value="TMP-TENI"/>
    <property type="match status" value="1"/>
</dbReference>
<comment type="caution">
    <text evidence="9">Lacks conserved residue(s) required for the propagation of feature annotation.</text>
</comment>
<sequence length="209" mass="22245">MKPDYILYLVTDRRAMSTRTLAEAVEQAIAGGCTMVQLREAETSALEFYQLAVDIKAVTDRHHIPLIINNRIDIALAIRAAGVHLGQNDIPTAAARRIIGPNMLLGISVTTTAQALKAQAEGADYLGVGAMFPTRTKPDASIVSMEELRSIRSAVSLPIVAIGGITPANAPQFHAAHVDGLAVVSAILSKPDIEAAARELKQAFGQITR</sequence>
<evidence type="ECO:0000256" key="7">
    <source>
        <dbReference type="ARBA" id="ARBA00047851"/>
    </source>
</evidence>
<feature type="binding site" evidence="9">
    <location>
        <position position="89"/>
    </location>
    <ligand>
        <name>Mg(2+)</name>
        <dbReference type="ChEBI" id="CHEBI:18420"/>
    </ligand>
</feature>
<evidence type="ECO:0000256" key="11">
    <source>
        <dbReference type="RuleBase" id="RU004253"/>
    </source>
</evidence>
<evidence type="ECO:0000256" key="10">
    <source>
        <dbReference type="RuleBase" id="RU003826"/>
    </source>
</evidence>
<proteinExistence type="inferred from homology"/>
<feature type="binding site" evidence="9">
    <location>
        <position position="164"/>
    </location>
    <ligand>
        <name>2-[(2R,5Z)-2-carboxy-4-methylthiazol-5(2H)-ylidene]ethyl phosphate</name>
        <dbReference type="ChEBI" id="CHEBI:62899"/>
    </ligand>
</feature>
<dbReference type="EMBL" id="ADLN01000112">
    <property type="protein sequence ID" value="EHI57957.1"/>
    <property type="molecule type" value="Genomic_DNA"/>
</dbReference>
<comment type="catalytic activity">
    <reaction evidence="7 9 10">
        <text>2-(2-carboxy-4-methylthiazol-5-yl)ethyl phosphate + 4-amino-2-methyl-5-(diphosphooxymethyl)pyrimidine + 2 H(+) = thiamine phosphate + CO2 + diphosphate</text>
        <dbReference type="Rhea" id="RHEA:47848"/>
        <dbReference type="ChEBI" id="CHEBI:15378"/>
        <dbReference type="ChEBI" id="CHEBI:16526"/>
        <dbReference type="ChEBI" id="CHEBI:33019"/>
        <dbReference type="ChEBI" id="CHEBI:37575"/>
        <dbReference type="ChEBI" id="CHEBI:57841"/>
        <dbReference type="ChEBI" id="CHEBI:62890"/>
        <dbReference type="EC" id="2.5.1.3"/>
    </reaction>
</comment>
<dbReference type="HAMAP" id="MF_00097">
    <property type="entry name" value="TMP_synthase"/>
    <property type="match status" value="1"/>
</dbReference>
<dbReference type="GO" id="GO:0005737">
    <property type="term" value="C:cytoplasm"/>
    <property type="evidence" value="ECO:0007669"/>
    <property type="project" value="TreeGrafter"/>
</dbReference>
<reference evidence="13 14" key="1">
    <citation type="submission" date="2011-08" db="EMBL/GenBank/DDBJ databases">
        <title>The Genome Sequence of Clostridium hathewayi WAL-18680.</title>
        <authorList>
            <consortium name="The Broad Institute Genome Sequencing Platform"/>
            <person name="Earl A."/>
            <person name="Ward D."/>
            <person name="Feldgarden M."/>
            <person name="Gevers D."/>
            <person name="Finegold S.M."/>
            <person name="Summanen P.H."/>
            <person name="Molitoris D.R."/>
            <person name="Song M."/>
            <person name="Daigneault M."/>
            <person name="Allen-Vercoe E."/>
            <person name="Young S.K."/>
            <person name="Zeng Q."/>
            <person name="Gargeya S."/>
            <person name="Fitzgerald M."/>
            <person name="Haas B."/>
            <person name="Abouelleil A."/>
            <person name="Alvarado L."/>
            <person name="Arachchi H.M."/>
            <person name="Berlin A."/>
            <person name="Brown A."/>
            <person name="Chapman S.B."/>
            <person name="Chen Z."/>
            <person name="Dunbar C."/>
            <person name="Freedman E."/>
            <person name="Gearin G."/>
            <person name="Gellesch M."/>
            <person name="Goldberg J."/>
            <person name="Griggs A."/>
            <person name="Gujja S."/>
            <person name="Heiman D."/>
            <person name="Howarth C."/>
            <person name="Larson L."/>
            <person name="Lui A."/>
            <person name="MacDonald P.J.P."/>
            <person name="Montmayeur A."/>
            <person name="Murphy C."/>
            <person name="Neiman D."/>
            <person name="Pearson M."/>
            <person name="Priest M."/>
            <person name="Roberts A."/>
            <person name="Saif S."/>
            <person name="Shea T."/>
            <person name="Shenoy N."/>
            <person name="Sisk P."/>
            <person name="Stolte C."/>
            <person name="Sykes S."/>
            <person name="Wortman J."/>
            <person name="Nusbaum C."/>
            <person name="Birren B."/>
        </authorList>
    </citation>
    <scope>NUCLEOTIDE SEQUENCE [LARGE SCALE GENOMIC DNA]</scope>
    <source>
        <strain evidence="13 14">WAL-18680</strain>
    </source>
</reference>
<dbReference type="Gene3D" id="3.20.20.70">
    <property type="entry name" value="Aldolase class I"/>
    <property type="match status" value="1"/>
</dbReference>
<evidence type="ECO:0000256" key="2">
    <source>
        <dbReference type="ARBA" id="ARBA00022679"/>
    </source>
</evidence>
<comment type="function">
    <text evidence="9">Condenses 4-methyl-5-(beta-hydroxyethyl)thiazole monophosphate (THZ-P) and 2-methyl-4-amino-5-hydroxymethyl pyrimidine pyrophosphate (HMP-PP) to form thiamine monophosphate (TMP).</text>
</comment>
<keyword evidence="2 9" id="KW-0808">Transferase</keyword>
<dbReference type="AlphaFoldDB" id="G5IKM5"/>
<keyword evidence="4 9" id="KW-0460">Magnesium</keyword>
<dbReference type="SUPFAM" id="SSF51391">
    <property type="entry name" value="Thiamin phosphate synthase"/>
    <property type="match status" value="1"/>
</dbReference>
<dbReference type="GO" id="GO:0004789">
    <property type="term" value="F:thiamine-phosphate diphosphorylase activity"/>
    <property type="evidence" value="ECO:0007669"/>
    <property type="project" value="UniProtKB-UniRule"/>
</dbReference>
<comment type="cofactor">
    <cofactor evidence="9">
        <name>Mg(2+)</name>
        <dbReference type="ChEBI" id="CHEBI:18420"/>
    </cofactor>
    <text evidence="9">Binds 1 Mg(2+) ion per subunit.</text>
</comment>
<evidence type="ECO:0000256" key="6">
    <source>
        <dbReference type="ARBA" id="ARBA00047334"/>
    </source>
</evidence>
<dbReference type="InterPro" id="IPR036206">
    <property type="entry name" value="ThiamineP_synth_sf"/>
</dbReference>
<feature type="binding site" evidence="9">
    <location>
        <position position="108"/>
    </location>
    <ligand>
        <name>4-amino-2-methyl-5-(diphosphooxymethyl)pyrimidine</name>
        <dbReference type="ChEBI" id="CHEBI:57841"/>
    </ligand>
</feature>
<dbReference type="GO" id="GO:0009228">
    <property type="term" value="P:thiamine biosynthetic process"/>
    <property type="evidence" value="ECO:0007669"/>
    <property type="project" value="UniProtKB-KW"/>
</dbReference>
<dbReference type="FunFam" id="3.20.20.70:FF:000096">
    <property type="entry name" value="Thiamine-phosphate synthase"/>
    <property type="match status" value="1"/>
</dbReference>
<evidence type="ECO:0000313" key="14">
    <source>
        <dbReference type="Proteomes" id="UP000005384"/>
    </source>
</evidence>
<dbReference type="RefSeq" id="WP_006782044.1">
    <property type="nucleotide sequence ID" value="NZ_CP040506.1"/>
</dbReference>
<keyword evidence="3 9" id="KW-0479">Metal-binding</keyword>
<dbReference type="OrthoDB" id="9812206at2"/>
<gene>
    <name evidence="9" type="primary">thiE</name>
    <name evidence="13" type="ORF">HMPREF9473_04053</name>
</gene>
<organism evidence="13 14">
    <name type="scientific">Hungatella hathewayi WAL-18680</name>
    <dbReference type="NCBI Taxonomy" id="742737"/>
    <lineage>
        <taxon>Bacteria</taxon>
        <taxon>Bacillati</taxon>
        <taxon>Bacillota</taxon>
        <taxon>Clostridia</taxon>
        <taxon>Lachnospirales</taxon>
        <taxon>Lachnospiraceae</taxon>
        <taxon>Hungatella</taxon>
    </lineage>
</organism>
<feature type="binding site" evidence="9">
    <location>
        <begin position="134"/>
        <end position="136"/>
    </location>
    <ligand>
        <name>2-[(2R,5Z)-2-carboxy-4-methylthiazol-5(2H)-ylidene]ethyl phosphate</name>
        <dbReference type="ChEBI" id="CHEBI:62899"/>
    </ligand>
</feature>
<evidence type="ECO:0000256" key="3">
    <source>
        <dbReference type="ARBA" id="ARBA00022723"/>
    </source>
</evidence>
<comment type="catalytic activity">
    <reaction evidence="8 9 10">
        <text>2-[(2R,5Z)-2-carboxy-4-methylthiazol-5(2H)-ylidene]ethyl phosphate + 4-amino-2-methyl-5-(diphosphooxymethyl)pyrimidine + 2 H(+) = thiamine phosphate + CO2 + diphosphate</text>
        <dbReference type="Rhea" id="RHEA:47844"/>
        <dbReference type="ChEBI" id="CHEBI:15378"/>
        <dbReference type="ChEBI" id="CHEBI:16526"/>
        <dbReference type="ChEBI" id="CHEBI:33019"/>
        <dbReference type="ChEBI" id="CHEBI:37575"/>
        <dbReference type="ChEBI" id="CHEBI:57841"/>
        <dbReference type="ChEBI" id="CHEBI:62899"/>
        <dbReference type="EC" id="2.5.1.3"/>
    </reaction>
</comment>
<dbReference type="EC" id="2.5.1.3" evidence="9"/>
<dbReference type="InterPro" id="IPR022998">
    <property type="entry name" value="ThiamineP_synth_TenI"/>
</dbReference>
<evidence type="ECO:0000256" key="5">
    <source>
        <dbReference type="ARBA" id="ARBA00022977"/>
    </source>
</evidence>
<dbReference type="UniPathway" id="UPA00060">
    <property type="reaction ID" value="UER00141"/>
</dbReference>
<feature type="binding site" evidence="9">
    <location>
        <begin position="184"/>
        <end position="185"/>
    </location>
    <ligand>
        <name>2-[(2R,5Z)-2-carboxy-4-methylthiazol-5(2H)-ylidene]ethyl phosphate</name>
        <dbReference type="ChEBI" id="CHEBI:62899"/>
    </ligand>
</feature>
<name>G5IKM5_9FIRM</name>
<dbReference type="PATRIC" id="fig|742737.3.peg.4038"/>
<evidence type="ECO:0000256" key="4">
    <source>
        <dbReference type="ARBA" id="ARBA00022842"/>
    </source>
</evidence>
<feature type="binding site" evidence="9">
    <location>
        <position position="69"/>
    </location>
    <ligand>
        <name>4-amino-2-methyl-5-(diphosphooxymethyl)pyrimidine</name>
        <dbReference type="ChEBI" id="CHEBI:57841"/>
    </ligand>
</feature>
<protein>
    <recommendedName>
        <fullName evidence="9">Thiamine-phosphate synthase</fullName>
        <shortName evidence="9">TP synthase</shortName>
        <shortName evidence="9">TPS</shortName>
        <ecNumber evidence="9">2.5.1.3</ecNumber>
    </recommendedName>
    <alternativeName>
        <fullName evidence="9">Thiamine-phosphate pyrophosphorylase</fullName>
        <shortName evidence="9">TMP pyrophosphorylase</shortName>
        <shortName evidence="9">TMP-PPase</shortName>
    </alternativeName>
</protein>
<dbReference type="CDD" id="cd00564">
    <property type="entry name" value="TMP_TenI"/>
    <property type="match status" value="1"/>
</dbReference>
<dbReference type="NCBIfam" id="TIGR00693">
    <property type="entry name" value="thiE"/>
    <property type="match status" value="1"/>
</dbReference>
<keyword evidence="14" id="KW-1185">Reference proteome</keyword>
<dbReference type="GO" id="GO:0009229">
    <property type="term" value="P:thiamine diphosphate biosynthetic process"/>
    <property type="evidence" value="ECO:0007669"/>
    <property type="project" value="UniProtKB-UniRule"/>
</dbReference>
<keyword evidence="5 9" id="KW-0784">Thiamine biosynthesis</keyword>
<evidence type="ECO:0000256" key="9">
    <source>
        <dbReference type="HAMAP-Rule" id="MF_00097"/>
    </source>
</evidence>
<comment type="similarity">
    <text evidence="9 10">Belongs to the thiamine-phosphate synthase family.</text>
</comment>
<evidence type="ECO:0000313" key="13">
    <source>
        <dbReference type="EMBL" id="EHI57957.1"/>
    </source>
</evidence>